<feature type="domain" description="ABC transporter" evidence="13">
    <location>
        <begin position="381"/>
        <end position="621"/>
    </location>
</feature>
<keyword evidence="16" id="KW-1185">Reference proteome</keyword>
<evidence type="ECO:0000256" key="3">
    <source>
        <dbReference type="ARBA" id="ARBA00022475"/>
    </source>
</evidence>
<dbReference type="AlphaFoldDB" id="A0A4Q5N0K0"/>
<feature type="transmembrane region" description="Helical" evidence="12">
    <location>
        <begin position="200"/>
        <end position="216"/>
    </location>
</feature>
<evidence type="ECO:0000256" key="6">
    <source>
        <dbReference type="ARBA" id="ARBA00022741"/>
    </source>
</evidence>
<keyword evidence="3" id="KW-1003">Cell membrane</keyword>
<dbReference type="PROSITE" id="PS50893">
    <property type="entry name" value="ABC_TRANSPORTER_2"/>
    <property type="match status" value="1"/>
</dbReference>
<evidence type="ECO:0000256" key="5">
    <source>
        <dbReference type="ARBA" id="ARBA00022692"/>
    </source>
</evidence>
<dbReference type="SUPFAM" id="SSF52540">
    <property type="entry name" value="P-loop containing nucleoside triphosphate hydrolases"/>
    <property type="match status" value="1"/>
</dbReference>
<keyword evidence="8 12" id="KW-1133">Transmembrane helix</keyword>
<dbReference type="InterPro" id="IPR027417">
    <property type="entry name" value="P-loop_NTPase"/>
</dbReference>
<dbReference type="InterPro" id="IPR036640">
    <property type="entry name" value="ABC1_TM_sf"/>
</dbReference>
<feature type="transmembrane region" description="Helical" evidence="12">
    <location>
        <begin position="287"/>
        <end position="308"/>
    </location>
</feature>
<evidence type="ECO:0000256" key="10">
    <source>
        <dbReference type="ARBA" id="ARBA00023455"/>
    </source>
</evidence>
<feature type="compositionally biased region" description="Polar residues" evidence="11">
    <location>
        <begin position="1"/>
        <end position="10"/>
    </location>
</feature>
<dbReference type="OrthoDB" id="9806127at2"/>
<dbReference type="PROSITE" id="PS00211">
    <property type="entry name" value="ABC_TRANSPORTER_1"/>
    <property type="match status" value="1"/>
</dbReference>
<dbReference type="InterPro" id="IPR039421">
    <property type="entry name" value="Type_1_exporter"/>
</dbReference>
<evidence type="ECO:0000256" key="1">
    <source>
        <dbReference type="ARBA" id="ARBA00004429"/>
    </source>
</evidence>
<sequence>MTWTRTGSRTTPAGVAQPPGPTQPQPQPQPQRKSFGNLVRLVRASLALVWSSGPRLFLGLLALQAMVAGALAGQILAVQHLLTAILEVADDAQAISEIVAPVLLLAGLTALTSIAGGLQGHLQRVLGENVARAMWRRVLDVATAVDLRHFESSDFHNQLERVQSSALTRPYQVSQGLITLVGSLLAGIGVGVALAGISPLLLPLLVVGGLPLLLTSRQESRLEFAFAVSQTPTLRLRTYLTLLQTGRDEAKEVRAFGLAPWLRGRFDAVYEEYLAELSTHVRRRSRLTAVGNIGSAVVLAAILLVLVWLIGEGAVGVAGAGAAIVAIRMLASQVQGVFGGVRQIFESGLFLADLDVFLALGAAQTPPEARGPAAPTSFGSITARDLVFTYPGAAAPALDGVSIDLRAGEVIALVGENGSGKTTLAKVLAGLYDPDAGAVAWDGSDLREFDRGSLRARITVVFQDFVQYALTATQNIAVGRADDPVDPERVQAAARAAGADRFLAGLPHGYDTILSRLFVGGQELSGGQWQRVALARAFYRDAPLMILDEPSASLDPRAEHELFANLRTVLGGRTALFISHRFSTVRGADRIYVLKEGRVVEHGTHLELLRRGGHYAELHALQAEAYVAAGEATPSGQ</sequence>
<dbReference type="GO" id="GO:0005524">
    <property type="term" value="F:ATP binding"/>
    <property type="evidence" value="ECO:0007669"/>
    <property type="project" value="UniProtKB-KW"/>
</dbReference>
<dbReference type="FunFam" id="3.40.50.300:FF:000221">
    <property type="entry name" value="Multidrug ABC transporter ATP-binding protein"/>
    <property type="match status" value="1"/>
</dbReference>
<feature type="domain" description="ABC transmembrane type-1" evidence="14">
    <location>
        <begin position="58"/>
        <end position="346"/>
    </location>
</feature>
<dbReference type="PROSITE" id="PS50929">
    <property type="entry name" value="ABC_TM1F"/>
    <property type="match status" value="1"/>
</dbReference>
<keyword evidence="9 12" id="KW-0472">Membrane</keyword>
<evidence type="ECO:0000256" key="9">
    <source>
        <dbReference type="ARBA" id="ARBA00023136"/>
    </source>
</evidence>
<dbReference type="Pfam" id="PF00005">
    <property type="entry name" value="ABC_tran"/>
    <property type="match status" value="1"/>
</dbReference>
<feature type="compositionally biased region" description="Pro residues" evidence="11">
    <location>
        <begin position="18"/>
        <end position="29"/>
    </location>
</feature>
<comment type="subcellular location">
    <subcellularLocation>
        <location evidence="1">Cell inner membrane</location>
        <topology evidence="1">Multi-pass membrane protein</topology>
    </subcellularLocation>
</comment>
<dbReference type="Gene3D" id="3.40.50.300">
    <property type="entry name" value="P-loop containing nucleotide triphosphate hydrolases"/>
    <property type="match status" value="1"/>
</dbReference>
<dbReference type="Gene3D" id="1.20.1560.10">
    <property type="entry name" value="ABC transporter type 1, transmembrane domain"/>
    <property type="match status" value="1"/>
</dbReference>
<keyword evidence="2" id="KW-0813">Transport</keyword>
<comment type="caution">
    <text evidence="15">The sequence shown here is derived from an EMBL/GenBank/DDBJ whole genome shotgun (WGS) entry which is preliminary data.</text>
</comment>
<dbReference type="InterPro" id="IPR011527">
    <property type="entry name" value="ABC1_TM_dom"/>
</dbReference>
<feature type="transmembrane region" description="Helical" evidence="12">
    <location>
        <begin position="56"/>
        <end position="78"/>
    </location>
</feature>
<evidence type="ECO:0000256" key="11">
    <source>
        <dbReference type="SAM" id="MobiDB-lite"/>
    </source>
</evidence>
<organism evidence="15 16">
    <name type="scientific">Pengzhenrongella frigida</name>
    <dbReference type="NCBI Taxonomy" id="1259133"/>
    <lineage>
        <taxon>Bacteria</taxon>
        <taxon>Bacillati</taxon>
        <taxon>Actinomycetota</taxon>
        <taxon>Actinomycetes</taxon>
        <taxon>Micrococcales</taxon>
        <taxon>Pengzhenrongella</taxon>
    </lineage>
</organism>
<dbReference type="InterPro" id="IPR003439">
    <property type="entry name" value="ABC_transporter-like_ATP-bd"/>
</dbReference>
<feature type="transmembrane region" description="Helical" evidence="12">
    <location>
        <begin position="98"/>
        <end position="118"/>
    </location>
</feature>
<evidence type="ECO:0000256" key="12">
    <source>
        <dbReference type="SAM" id="Phobius"/>
    </source>
</evidence>
<feature type="transmembrane region" description="Helical" evidence="12">
    <location>
        <begin position="177"/>
        <end position="194"/>
    </location>
</feature>
<dbReference type="GO" id="GO:0005886">
    <property type="term" value="C:plasma membrane"/>
    <property type="evidence" value="ECO:0007669"/>
    <property type="project" value="UniProtKB-SubCell"/>
</dbReference>
<protein>
    <submittedName>
        <fullName evidence="15">ABC transporter ATP-binding protein</fullName>
    </submittedName>
</protein>
<evidence type="ECO:0000256" key="7">
    <source>
        <dbReference type="ARBA" id="ARBA00022840"/>
    </source>
</evidence>
<name>A0A4Q5N0K0_9MICO</name>
<evidence type="ECO:0000256" key="4">
    <source>
        <dbReference type="ARBA" id="ARBA00022519"/>
    </source>
</evidence>
<dbReference type="InterPro" id="IPR017871">
    <property type="entry name" value="ABC_transporter-like_CS"/>
</dbReference>
<keyword evidence="6" id="KW-0547">Nucleotide-binding</keyword>
<evidence type="ECO:0000256" key="8">
    <source>
        <dbReference type="ARBA" id="ARBA00022989"/>
    </source>
</evidence>
<dbReference type="SUPFAM" id="SSF90123">
    <property type="entry name" value="ABC transporter transmembrane region"/>
    <property type="match status" value="1"/>
</dbReference>
<proteinExistence type="inferred from homology"/>
<keyword evidence="5 12" id="KW-0812">Transmembrane</keyword>
<evidence type="ECO:0000256" key="2">
    <source>
        <dbReference type="ARBA" id="ARBA00022448"/>
    </source>
</evidence>
<dbReference type="SMART" id="SM00382">
    <property type="entry name" value="AAA"/>
    <property type="match status" value="1"/>
</dbReference>
<feature type="region of interest" description="Disordered" evidence="11">
    <location>
        <begin position="1"/>
        <end position="33"/>
    </location>
</feature>
<dbReference type="GO" id="GO:0016887">
    <property type="term" value="F:ATP hydrolysis activity"/>
    <property type="evidence" value="ECO:0007669"/>
    <property type="project" value="InterPro"/>
</dbReference>
<evidence type="ECO:0000313" key="16">
    <source>
        <dbReference type="Proteomes" id="UP000293764"/>
    </source>
</evidence>
<comment type="similarity">
    <text evidence="10">Belongs to the ABC transporter superfamily. Siderophore-Fe(3+) uptake transporter (SIUT) (TC 3.A.1.21) family.</text>
</comment>
<dbReference type="PANTHER" id="PTHR43394:SF1">
    <property type="entry name" value="ATP-BINDING CASSETTE SUB-FAMILY B MEMBER 10, MITOCHONDRIAL"/>
    <property type="match status" value="1"/>
</dbReference>
<dbReference type="GO" id="GO:0015421">
    <property type="term" value="F:ABC-type oligopeptide transporter activity"/>
    <property type="evidence" value="ECO:0007669"/>
    <property type="project" value="TreeGrafter"/>
</dbReference>
<keyword evidence="4" id="KW-0997">Cell inner membrane</keyword>
<reference evidence="15 16" key="1">
    <citation type="submission" date="2019-01" db="EMBL/GenBank/DDBJ databases">
        <title>Novel species of Cellulomonas.</title>
        <authorList>
            <person name="Liu Q."/>
            <person name="Xin Y.-H."/>
        </authorList>
    </citation>
    <scope>NUCLEOTIDE SEQUENCE [LARGE SCALE GENOMIC DNA]</scope>
    <source>
        <strain evidence="15 16">HLT2-17</strain>
    </source>
</reference>
<dbReference type="EMBL" id="SDWW01000027">
    <property type="protein sequence ID" value="RYV50743.1"/>
    <property type="molecule type" value="Genomic_DNA"/>
</dbReference>
<evidence type="ECO:0000259" key="13">
    <source>
        <dbReference type="PROSITE" id="PS50893"/>
    </source>
</evidence>
<dbReference type="PANTHER" id="PTHR43394">
    <property type="entry name" value="ATP-DEPENDENT PERMEASE MDL1, MITOCHONDRIAL"/>
    <property type="match status" value="1"/>
</dbReference>
<evidence type="ECO:0000259" key="14">
    <source>
        <dbReference type="PROSITE" id="PS50929"/>
    </source>
</evidence>
<dbReference type="InterPro" id="IPR003593">
    <property type="entry name" value="AAA+_ATPase"/>
</dbReference>
<dbReference type="Proteomes" id="UP000293764">
    <property type="component" value="Unassembled WGS sequence"/>
</dbReference>
<accession>A0A4Q5N0K0</accession>
<evidence type="ECO:0000313" key="15">
    <source>
        <dbReference type="EMBL" id="RYV50743.1"/>
    </source>
</evidence>
<keyword evidence="7 15" id="KW-0067">ATP-binding</keyword>
<gene>
    <name evidence="15" type="ORF">EUA98_11865</name>
</gene>
<dbReference type="RefSeq" id="WP_130102903.1">
    <property type="nucleotide sequence ID" value="NZ_SDWW01000027.1"/>
</dbReference>